<reference evidence="5" key="1">
    <citation type="submission" date="2018-05" db="EMBL/GenBank/DDBJ databases">
        <authorList>
            <person name="Lanie J.A."/>
            <person name="Ng W.-L."/>
            <person name="Kazmierczak K.M."/>
            <person name="Andrzejewski T.M."/>
            <person name="Davidsen T.M."/>
            <person name="Wayne K.J."/>
            <person name="Tettelin H."/>
            <person name="Glass J.I."/>
            <person name="Rusch D."/>
            <person name="Podicherti R."/>
            <person name="Tsui H.-C.T."/>
            <person name="Winkler M.E."/>
        </authorList>
    </citation>
    <scope>NUCLEOTIDE SEQUENCE</scope>
</reference>
<dbReference type="GO" id="GO:0022857">
    <property type="term" value="F:transmembrane transporter activity"/>
    <property type="evidence" value="ECO:0007669"/>
    <property type="project" value="InterPro"/>
</dbReference>
<organism evidence="5">
    <name type="scientific">marine metagenome</name>
    <dbReference type="NCBI Taxonomy" id="408172"/>
    <lineage>
        <taxon>unclassified sequences</taxon>
        <taxon>metagenomes</taxon>
        <taxon>ecological metagenomes</taxon>
    </lineage>
</organism>
<dbReference type="InterPro" id="IPR027417">
    <property type="entry name" value="P-loop_NTPase"/>
</dbReference>
<dbReference type="Pfam" id="PF00005">
    <property type="entry name" value="ABC_tran"/>
    <property type="match status" value="1"/>
</dbReference>
<keyword evidence="2" id="KW-0547">Nucleotide-binding</keyword>
<gene>
    <name evidence="5" type="ORF">METZ01_LOCUS271101</name>
</gene>
<dbReference type="Gene3D" id="2.40.50.100">
    <property type="match status" value="1"/>
</dbReference>
<dbReference type="InterPro" id="IPR013611">
    <property type="entry name" value="Transp-assoc_OB_typ2"/>
</dbReference>
<proteinExistence type="predicted"/>
<dbReference type="InterPro" id="IPR008995">
    <property type="entry name" value="Mo/tungstate-bd_C_term_dom"/>
</dbReference>
<dbReference type="PROSITE" id="PS50893">
    <property type="entry name" value="ABC_TRANSPORTER_2"/>
    <property type="match status" value="1"/>
</dbReference>
<evidence type="ECO:0000259" key="4">
    <source>
        <dbReference type="PROSITE" id="PS50893"/>
    </source>
</evidence>
<dbReference type="AlphaFoldDB" id="A0A382K594"/>
<dbReference type="GO" id="GO:0016887">
    <property type="term" value="F:ATP hydrolysis activity"/>
    <property type="evidence" value="ECO:0007669"/>
    <property type="project" value="InterPro"/>
</dbReference>
<dbReference type="PROSITE" id="PS00211">
    <property type="entry name" value="ABC_TRANSPORTER_1"/>
    <property type="match status" value="1"/>
</dbReference>
<dbReference type="InterPro" id="IPR017871">
    <property type="entry name" value="ABC_transporter-like_CS"/>
</dbReference>
<dbReference type="GO" id="GO:0005524">
    <property type="term" value="F:ATP binding"/>
    <property type="evidence" value="ECO:0007669"/>
    <property type="project" value="UniProtKB-KW"/>
</dbReference>
<dbReference type="Pfam" id="PF08402">
    <property type="entry name" value="TOBE_2"/>
    <property type="match status" value="1"/>
</dbReference>
<dbReference type="GO" id="GO:0043190">
    <property type="term" value="C:ATP-binding cassette (ABC) transporter complex"/>
    <property type="evidence" value="ECO:0007669"/>
    <property type="project" value="InterPro"/>
</dbReference>
<dbReference type="PANTHER" id="PTHR42781">
    <property type="entry name" value="SPERMIDINE/PUTRESCINE IMPORT ATP-BINDING PROTEIN POTA"/>
    <property type="match status" value="1"/>
</dbReference>
<keyword evidence="1" id="KW-0813">Transport</keyword>
<dbReference type="EMBL" id="UINC01077791">
    <property type="protein sequence ID" value="SVC18247.1"/>
    <property type="molecule type" value="Genomic_DNA"/>
</dbReference>
<evidence type="ECO:0000256" key="1">
    <source>
        <dbReference type="ARBA" id="ARBA00022448"/>
    </source>
</evidence>
<feature type="domain" description="ABC transporter" evidence="4">
    <location>
        <begin position="2"/>
        <end position="244"/>
    </location>
</feature>
<protein>
    <recommendedName>
        <fullName evidence="4">ABC transporter domain-containing protein</fullName>
    </recommendedName>
</protein>
<evidence type="ECO:0000313" key="5">
    <source>
        <dbReference type="EMBL" id="SVC18247.1"/>
    </source>
</evidence>
<name>A0A382K594_9ZZZZ</name>
<dbReference type="SUPFAM" id="SSF52540">
    <property type="entry name" value="P-loop containing nucleoside triphosphate hydrolases"/>
    <property type="match status" value="1"/>
</dbReference>
<keyword evidence="3" id="KW-0067">ATP-binding</keyword>
<evidence type="ECO:0000256" key="3">
    <source>
        <dbReference type="ARBA" id="ARBA00022840"/>
    </source>
</evidence>
<dbReference type="InterPro" id="IPR003439">
    <property type="entry name" value="ABC_transporter-like_ATP-bd"/>
</dbReference>
<dbReference type="Gene3D" id="3.40.50.300">
    <property type="entry name" value="P-loop containing nucleotide triphosphate hydrolases"/>
    <property type="match status" value="1"/>
</dbReference>
<dbReference type="SMART" id="SM00382">
    <property type="entry name" value="AAA"/>
    <property type="match status" value="1"/>
</dbReference>
<sequence length="360" mass="39606">MLKVAQLSKSFATADGGQCALNQVEFEIHDGEFFALLGPSGCGKTTTLRCVAGLEQPDNGTISIREQVVADASEGVHIPAHEREIGMVFQSYAIWPHLNVFENVAYPLRVCRPRLNAVEIDTRVREVLTLVSMEEFAERASTVLSGGQQQRVALARALIRQPSLLLLDEPLSNLDTRLRQQMQHELSDLVERVAITTLYVTHDQTEALALADRIAVMRDGAIVQIGTPEELYERPQTSFVASFLGRANFLSGRMTEIEGEDSSVIMLDADGGRLRLPLVEDSVPGVRYDVVIKPEDLTCSRTPPGPDENVLVGIIERVNFQGSYCECHVRVAGTTIRAQVPSASSVGVSERVWLTINPER</sequence>
<dbReference type="InterPro" id="IPR050093">
    <property type="entry name" value="ABC_SmlMolc_Importer"/>
</dbReference>
<accession>A0A382K594</accession>
<dbReference type="FunFam" id="3.40.50.300:FF:000042">
    <property type="entry name" value="Maltose/maltodextrin ABC transporter, ATP-binding protein"/>
    <property type="match status" value="1"/>
</dbReference>
<evidence type="ECO:0000256" key="2">
    <source>
        <dbReference type="ARBA" id="ARBA00022741"/>
    </source>
</evidence>
<dbReference type="InterPro" id="IPR003593">
    <property type="entry name" value="AAA+_ATPase"/>
</dbReference>
<feature type="non-terminal residue" evidence="5">
    <location>
        <position position="360"/>
    </location>
</feature>
<dbReference type="PANTHER" id="PTHR42781:SF4">
    <property type="entry name" value="SPERMIDINE_PUTRESCINE IMPORT ATP-BINDING PROTEIN POTA"/>
    <property type="match status" value="1"/>
</dbReference>
<dbReference type="SUPFAM" id="SSF50331">
    <property type="entry name" value="MOP-like"/>
    <property type="match status" value="1"/>
</dbReference>